<evidence type="ECO:0000256" key="1">
    <source>
        <dbReference type="ARBA" id="ARBA00022729"/>
    </source>
</evidence>
<gene>
    <name evidence="4" type="ORF">GCM10022393_37410</name>
</gene>
<dbReference type="EMBL" id="BAABCW010000022">
    <property type="protein sequence ID" value="GAA3519732.1"/>
    <property type="molecule type" value="Genomic_DNA"/>
</dbReference>
<evidence type="ECO:0000259" key="3">
    <source>
        <dbReference type="Pfam" id="PF18962"/>
    </source>
</evidence>
<evidence type="ECO:0000313" key="4">
    <source>
        <dbReference type="EMBL" id="GAA3519732.1"/>
    </source>
</evidence>
<accession>A0ABP6USH0</accession>
<keyword evidence="5" id="KW-1185">Reference proteome</keyword>
<name>A0ABP6USH0_9FLAO</name>
<dbReference type="Pfam" id="PF18962">
    <property type="entry name" value="Por_Secre_tail"/>
    <property type="match status" value="1"/>
</dbReference>
<evidence type="ECO:0000256" key="2">
    <source>
        <dbReference type="SAM" id="SignalP"/>
    </source>
</evidence>
<proteinExistence type="predicted"/>
<dbReference type="RefSeq" id="WP_344930058.1">
    <property type="nucleotide sequence ID" value="NZ_BAABCW010000022.1"/>
</dbReference>
<dbReference type="NCBIfam" id="TIGR04183">
    <property type="entry name" value="Por_Secre_tail"/>
    <property type="match status" value="1"/>
</dbReference>
<feature type="domain" description="Secretion system C-terminal sorting" evidence="3">
    <location>
        <begin position="87"/>
        <end position="155"/>
    </location>
</feature>
<organism evidence="4 5">
    <name type="scientific">Aquimarina addita</name>
    <dbReference type="NCBI Taxonomy" id="870485"/>
    <lineage>
        <taxon>Bacteria</taxon>
        <taxon>Pseudomonadati</taxon>
        <taxon>Bacteroidota</taxon>
        <taxon>Flavobacteriia</taxon>
        <taxon>Flavobacteriales</taxon>
        <taxon>Flavobacteriaceae</taxon>
        <taxon>Aquimarina</taxon>
    </lineage>
</organism>
<keyword evidence="1 2" id="KW-0732">Signal</keyword>
<reference evidence="5" key="1">
    <citation type="journal article" date="2019" name="Int. J. Syst. Evol. Microbiol.">
        <title>The Global Catalogue of Microorganisms (GCM) 10K type strain sequencing project: providing services to taxonomists for standard genome sequencing and annotation.</title>
        <authorList>
            <consortium name="The Broad Institute Genomics Platform"/>
            <consortium name="The Broad Institute Genome Sequencing Center for Infectious Disease"/>
            <person name="Wu L."/>
            <person name="Ma J."/>
        </authorList>
    </citation>
    <scope>NUCLEOTIDE SEQUENCE [LARGE SCALE GENOMIC DNA]</scope>
    <source>
        <strain evidence="5">JCM 17106</strain>
    </source>
</reference>
<evidence type="ECO:0000313" key="5">
    <source>
        <dbReference type="Proteomes" id="UP001500459"/>
    </source>
</evidence>
<dbReference type="Proteomes" id="UP001500459">
    <property type="component" value="Unassembled WGS sequence"/>
</dbReference>
<comment type="caution">
    <text evidence="4">The sequence shown here is derived from an EMBL/GenBank/DDBJ whole genome shotgun (WGS) entry which is preliminary data.</text>
</comment>
<dbReference type="InterPro" id="IPR026444">
    <property type="entry name" value="Secre_tail"/>
</dbReference>
<feature type="chain" id="PRO_5045199438" description="Secretion system C-terminal sorting domain-containing protein" evidence="2">
    <location>
        <begin position="19"/>
        <end position="161"/>
    </location>
</feature>
<feature type="signal peptide" evidence="2">
    <location>
        <begin position="1"/>
        <end position="18"/>
    </location>
</feature>
<protein>
    <recommendedName>
        <fullName evidence="3">Secretion system C-terminal sorting domain-containing protein</fullName>
    </recommendedName>
</protein>
<sequence>MKTTLILLCLFFGVQAQAQSDDPNVISNSGGADVNASYQISFTIGEIFTGTISNTNDIEQGFWAGISTDNILSTDDFNPEDNTILFYPNPVTNFLNVHIKNTNEYNMMLTNIHGQLVMQKTITVAPQGNNIDVRALPKGMYILTLQITKSKQNKSFKIIKN</sequence>